<evidence type="ECO:0000313" key="2">
    <source>
        <dbReference type="EMBL" id="VDK68432.1"/>
    </source>
</evidence>
<organism evidence="2 3">
    <name type="scientific">Litomosoides sigmodontis</name>
    <name type="common">Filarial nematode worm</name>
    <dbReference type="NCBI Taxonomy" id="42156"/>
    <lineage>
        <taxon>Eukaryota</taxon>
        <taxon>Metazoa</taxon>
        <taxon>Ecdysozoa</taxon>
        <taxon>Nematoda</taxon>
        <taxon>Chromadorea</taxon>
        <taxon>Rhabditida</taxon>
        <taxon>Spirurina</taxon>
        <taxon>Spiruromorpha</taxon>
        <taxon>Filarioidea</taxon>
        <taxon>Onchocercidae</taxon>
        <taxon>Litomosoides</taxon>
    </lineage>
</organism>
<accession>A0A3P6RYC3</accession>
<dbReference type="OMA" id="ANLMWVY"/>
<keyword evidence="1" id="KW-0812">Transmembrane</keyword>
<keyword evidence="1" id="KW-1133">Transmembrane helix</keyword>
<keyword evidence="3" id="KW-1185">Reference proteome</keyword>
<dbReference type="EMBL" id="UYRX01000010">
    <property type="protein sequence ID" value="VDK68432.1"/>
    <property type="molecule type" value="Genomic_DNA"/>
</dbReference>
<feature type="transmembrane region" description="Helical" evidence="1">
    <location>
        <begin position="50"/>
        <end position="71"/>
    </location>
</feature>
<reference evidence="2 3" key="1">
    <citation type="submission" date="2018-08" db="EMBL/GenBank/DDBJ databases">
        <authorList>
            <person name="Laetsch R D."/>
            <person name="Stevens L."/>
            <person name="Kumar S."/>
            <person name="Blaxter L. M."/>
        </authorList>
    </citation>
    <scope>NUCLEOTIDE SEQUENCE [LARGE SCALE GENOMIC DNA]</scope>
</reference>
<dbReference type="AlphaFoldDB" id="A0A3P6RYC3"/>
<dbReference type="Proteomes" id="UP000277928">
    <property type="component" value="Unassembled WGS sequence"/>
</dbReference>
<sequence>MTPYATYGFDVANLMWVYDSPDFMPSCDRIITLNSSPDNKFHATSRRRDILLTLQVIINGGYTVCVSTYFMFLRPYYVPYTVTYNAIDILLCVFWNGKNPLVHLFFNRYVRKKFVEDIRNRKVSSLVFNAFLRLQHKIFPPAHQASTGSLPLNRILKGDCDCSCQCGPRLK</sequence>
<dbReference type="OrthoDB" id="5849812at2759"/>
<evidence type="ECO:0008006" key="4">
    <source>
        <dbReference type="Google" id="ProtNLM"/>
    </source>
</evidence>
<protein>
    <recommendedName>
        <fullName evidence="4">7TM GPCR serpentine receptor class x (Srx) domain-containing protein</fullName>
    </recommendedName>
</protein>
<evidence type="ECO:0000256" key="1">
    <source>
        <dbReference type="SAM" id="Phobius"/>
    </source>
</evidence>
<name>A0A3P6RYC3_LITSI</name>
<proteinExistence type="predicted"/>
<keyword evidence="1" id="KW-0472">Membrane</keyword>
<evidence type="ECO:0000313" key="3">
    <source>
        <dbReference type="Proteomes" id="UP000277928"/>
    </source>
</evidence>
<gene>
    <name evidence="2" type="ORF">NLS_LOCUS429</name>
</gene>